<evidence type="ECO:0000313" key="6">
    <source>
        <dbReference type="Proteomes" id="UP000239899"/>
    </source>
</evidence>
<evidence type="ECO:0000256" key="2">
    <source>
        <dbReference type="ARBA" id="ARBA00022679"/>
    </source>
</evidence>
<reference evidence="5 6" key="1">
    <citation type="journal article" date="2018" name="Plant J.">
        <title>Genome sequences of Chlorella sorokiniana UTEX 1602 and Micractinium conductrix SAG 241.80: implications to maltose excretion by a green alga.</title>
        <authorList>
            <person name="Arriola M.B."/>
            <person name="Velmurugan N."/>
            <person name="Zhang Y."/>
            <person name="Plunkett M.H."/>
            <person name="Hondzo H."/>
            <person name="Barney B.M."/>
        </authorList>
    </citation>
    <scope>NUCLEOTIDE SEQUENCE [LARGE SCALE GENOMIC DNA]</scope>
    <source>
        <strain evidence="6">UTEX 1602</strain>
    </source>
</reference>
<sequence length="254" mass="29185">MGAQQWLSNRDGGRAALAAAVVARCDTGVPARAAGVGTPGQQQPQQQKGARQDHHHQQQQQQPQPQQPQHEAPPLGRFRPDGYDLTPWEQKEERAIGRWTLFPTWNRGANRWGQEPDSREWYVNHSVNMSHNTALNCLQTVIKQDSQLIEFYYRSLQPWVHYVPTGYWGPEEIDRIVQHDQLARWIAGYSQRFAATHLVSEGRHCFIKVLFEEMARLMTYTVDSLEEFPARITYTEDKGRFLLCKECMDAVGGD</sequence>
<protein>
    <submittedName>
        <fullName evidence="5">KDEL motif-containing 1</fullName>
    </submittedName>
</protein>
<dbReference type="EMBL" id="LHPG02000006">
    <property type="protein sequence ID" value="PRW57939.1"/>
    <property type="molecule type" value="Genomic_DNA"/>
</dbReference>
<feature type="compositionally biased region" description="Low complexity" evidence="3">
    <location>
        <begin position="58"/>
        <end position="70"/>
    </location>
</feature>
<evidence type="ECO:0000313" key="5">
    <source>
        <dbReference type="EMBL" id="PRW57939.1"/>
    </source>
</evidence>
<dbReference type="GO" id="GO:0016740">
    <property type="term" value="F:transferase activity"/>
    <property type="evidence" value="ECO:0007669"/>
    <property type="project" value="UniProtKB-KW"/>
</dbReference>
<dbReference type="Pfam" id="PF05686">
    <property type="entry name" value="Glyco_transf_90"/>
    <property type="match status" value="1"/>
</dbReference>
<name>A0A2P6TV51_CHLSO</name>
<organism evidence="5 6">
    <name type="scientific">Chlorella sorokiniana</name>
    <name type="common">Freshwater green alga</name>
    <dbReference type="NCBI Taxonomy" id="3076"/>
    <lineage>
        <taxon>Eukaryota</taxon>
        <taxon>Viridiplantae</taxon>
        <taxon>Chlorophyta</taxon>
        <taxon>core chlorophytes</taxon>
        <taxon>Trebouxiophyceae</taxon>
        <taxon>Chlorellales</taxon>
        <taxon>Chlorellaceae</taxon>
        <taxon>Chlorella clade</taxon>
        <taxon>Chlorella</taxon>
    </lineage>
</organism>
<gene>
    <name evidence="5" type="ORF">C2E21_3458</name>
</gene>
<keyword evidence="2" id="KW-0808">Transferase</keyword>
<dbReference type="PANTHER" id="PTHR12203">
    <property type="entry name" value="KDEL LYS-ASP-GLU-LEU CONTAINING - RELATED"/>
    <property type="match status" value="1"/>
</dbReference>
<accession>A0A2P6TV51</accession>
<evidence type="ECO:0000256" key="1">
    <source>
        <dbReference type="ARBA" id="ARBA00010118"/>
    </source>
</evidence>
<dbReference type="InterPro" id="IPR006598">
    <property type="entry name" value="CAP10"/>
</dbReference>
<feature type="domain" description="Glycosyl transferase CAP10" evidence="4">
    <location>
        <begin position="130"/>
        <end position="224"/>
    </location>
</feature>
<dbReference type="AlphaFoldDB" id="A0A2P6TV51"/>
<dbReference type="InterPro" id="IPR051091">
    <property type="entry name" value="O-Glucosyltr/Glycosyltrsf_90"/>
</dbReference>
<keyword evidence="6" id="KW-1185">Reference proteome</keyword>
<dbReference type="PANTHER" id="PTHR12203:SF35">
    <property type="entry name" value="PROTEIN O-GLUCOSYLTRANSFERASE 1"/>
    <property type="match status" value="1"/>
</dbReference>
<comment type="caution">
    <text evidence="5">The sequence shown here is derived from an EMBL/GenBank/DDBJ whole genome shotgun (WGS) entry which is preliminary data.</text>
</comment>
<comment type="similarity">
    <text evidence="1">Belongs to the glycosyltransferase 90 family.</text>
</comment>
<evidence type="ECO:0000256" key="3">
    <source>
        <dbReference type="SAM" id="MobiDB-lite"/>
    </source>
</evidence>
<evidence type="ECO:0000259" key="4">
    <source>
        <dbReference type="Pfam" id="PF05686"/>
    </source>
</evidence>
<dbReference type="Proteomes" id="UP000239899">
    <property type="component" value="Unassembled WGS sequence"/>
</dbReference>
<proteinExistence type="inferred from homology"/>
<feature type="region of interest" description="Disordered" evidence="3">
    <location>
        <begin position="30"/>
        <end position="84"/>
    </location>
</feature>
<dbReference type="OrthoDB" id="506599at2759"/>